<comment type="caution">
    <text evidence="1">The sequence shown here is derived from an EMBL/GenBank/DDBJ whole genome shotgun (WGS) entry which is preliminary data.</text>
</comment>
<dbReference type="InterPro" id="IPR007325">
    <property type="entry name" value="KFase/CYL"/>
</dbReference>
<dbReference type="SUPFAM" id="SSF102198">
    <property type="entry name" value="Putative cyclase"/>
    <property type="match status" value="1"/>
</dbReference>
<dbReference type="RefSeq" id="WP_147844855.1">
    <property type="nucleotide sequence ID" value="NZ_VDUZ01000001.1"/>
</dbReference>
<dbReference type="InterPro" id="IPR006311">
    <property type="entry name" value="TAT_signal"/>
</dbReference>
<dbReference type="OrthoDB" id="7067800at2"/>
<organism evidence="1 2">
    <name type="scientific">Vineibacter terrae</name>
    <dbReference type="NCBI Taxonomy" id="2586908"/>
    <lineage>
        <taxon>Bacteria</taxon>
        <taxon>Pseudomonadati</taxon>
        <taxon>Pseudomonadota</taxon>
        <taxon>Alphaproteobacteria</taxon>
        <taxon>Hyphomicrobiales</taxon>
        <taxon>Vineibacter</taxon>
    </lineage>
</organism>
<dbReference type="EMBL" id="VDUZ01000001">
    <property type="protein sequence ID" value="TXL82155.1"/>
    <property type="molecule type" value="Genomic_DNA"/>
</dbReference>
<protein>
    <submittedName>
        <fullName evidence="1">Cyclase family protein</fullName>
    </submittedName>
</protein>
<proteinExistence type="predicted"/>
<dbReference type="Gene3D" id="3.50.30.50">
    <property type="entry name" value="Putative cyclase"/>
    <property type="match status" value="1"/>
</dbReference>
<name>A0A5C8PVW2_9HYPH</name>
<reference evidence="1 2" key="1">
    <citation type="submission" date="2019-06" db="EMBL/GenBank/DDBJ databases">
        <title>New taxonomy in bacterial strain CC-CFT640, isolated from vineyard.</title>
        <authorList>
            <person name="Lin S.-Y."/>
            <person name="Tsai C.-F."/>
            <person name="Young C.-C."/>
        </authorList>
    </citation>
    <scope>NUCLEOTIDE SEQUENCE [LARGE SCALE GENOMIC DNA]</scope>
    <source>
        <strain evidence="1 2">CC-CFT640</strain>
    </source>
</reference>
<dbReference type="GO" id="GO:0004061">
    <property type="term" value="F:arylformamidase activity"/>
    <property type="evidence" value="ECO:0007669"/>
    <property type="project" value="InterPro"/>
</dbReference>
<dbReference type="Pfam" id="PF04199">
    <property type="entry name" value="Cyclase"/>
    <property type="match status" value="1"/>
</dbReference>
<gene>
    <name evidence="1" type="ORF">FHP25_00175</name>
</gene>
<dbReference type="Proteomes" id="UP000321638">
    <property type="component" value="Unassembled WGS sequence"/>
</dbReference>
<evidence type="ECO:0000313" key="2">
    <source>
        <dbReference type="Proteomes" id="UP000321638"/>
    </source>
</evidence>
<dbReference type="InterPro" id="IPR037175">
    <property type="entry name" value="KFase_sf"/>
</dbReference>
<accession>A0A5C8PVW2</accession>
<keyword evidence="2" id="KW-1185">Reference proteome</keyword>
<dbReference type="PANTHER" id="PTHR34861">
    <property type="match status" value="1"/>
</dbReference>
<evidence type="ECO:0000313" key="1">
    <source>
        <dbReference type="EMBL" id="TXL82155.1"/>
    </source>
</evidence>
<sequence>MDLSKLRRAAEDGDAPDAERRDILKAATLVGGAAAVLGAMAPRTAAAQPVQVAQAPALSDKPWWPHPKWGKDDQAGASNWITPAKVLDAVKGIKDGKIYRIGRVYESAMPKYGERTFSVRTTPTGSSYGANRLIGHEEFLAAEVAQTGTQFDGLGHIGIQMGKDGDMTEMRFYNGVTEFEMITAYGLKKLGIENCKPIFTRGHLFDVEAVKGRMLEAGEEIKLADLRAAMTKQNMKEEDIKEGDALFFNTGWGKLWMKNNDKYNSGEPGIGLEVAKWVVDKGACVTGGDCWAVEVVPNPDKNLVFPVHSELICKQGIYNHENLDFTALIADGKHQFAYIFSPAPIRGATGSNGGPIAVT</sequence>
<dbReference type="PROSITE" id="PS51318">
    <property type="entry name" value="TAT"/>
    <property type="match status" value="1"/>
</dbReference>
<dbReference type="GO" id="GO:0019441">
    <property type="term" value="P:L-tryptophan catabolic process to kynurenine"/>
    <property type="evidence" value="ECO:0007669"/>
    <property type="project" value="InterPro"/>
</dbReference>
<dbReference type="AlphaFoldDB" id="A0A5C8PVW2"/>
<dbReference type="PANTHER" id="PTHR34861:SF10">
    <property type="entry name" value="CYCLASE"/>
    <property type="match status" value="1"/>
</dbReference>